<sequence>MVVWELLIKANTHYGVHLFTMIAFLNIINKTGLEVSCAKWICDFILLS</sequence>
<accession>A0A0A9A3C2</accession>
<reference evidence="1" key="1">
    <citation type="submission" date="2014-09" db="EMBL/GenBank/DDBJ databases">
        <authorList>
            <person name="Magalhaes I.L.F."/>
            <person name="Oliveira U."/>
            <person name="Santos F.R."/>
            <person name="Vidigal T.H.D.A."/>
            <person name="Brescovit A.D."/>
            <person name="Santos A.J."/>
        </authorList>
    </citation>
    <scope>NUCLEOTIDE SEQUENCE</scope>
    <source>
        <tissue evidence="1">Shoot tissue taken approximately 20 cm above the soil surface</tissue>
    </source>
</reference>
<dbReference type="EMBL" id="GBRH01252314">
    <property type="protein sequence ID" value="JAD45581.1"/>
    <property type="molecule type" value="Transcribed_RNA"/>
</dbReference>
<reference evidence="1" key="2">
    <citation type="journal article" date="2015" name="Data Brief">
        <title>Shoot transcriptome of the giant reed, Arundo donax.</title>
        <authorList>
            <person name="Barrero R.A."/>
            <person name="Guerrero F.D."/>
            <person name="Moolhuijzen P."/>
            <person name="Goolsby J.A."/>
            <person name="Tidwell J."/>
            <person name="Bellgard S.E."/>
            <person name="Bellgard M.I."/>
        </authorList>
    </citation>
    <scope>NUCLEOTIDE SEQUENCE</scope>
    <source>
        <tissue evidence="1">Shoot tissue taken approximately 20 cm above the soil surface</tissue>
    </source>
</reference>
<name>A0A0A9A3C2_ARUDO</name>
<protein>
    <submittedName>
        <fullName evidence="1">Uncharacterized protein</fullName>
    </submittedName>
</protein>
<evidence type="ECO:0000313" key="1">
    <source>
        <dbReference type="EMBL" id="JAD45581.1"/>
    </source>
</evidence>
<proteinExistence type="predicted"/>
<organism evidence="1">
    <name type="scientific">Arundo donax</name>
    <name type="common">Giant reed</name>
    <name type="synonym">Donax arundinaceus</name>
    <dbReference type="NCBI Taxonomy" id="35708"/>
    <lineage>
        <taxon>Eukaryota</taxon>
        <taxon>Viridiplantae</taxon>
        <taxon>Streptophyta</taxon>
        <taxon>Embryophyta</taxon>
        <taxon>Tracheophyta</taxon>
        <taxon>Spermatophyta</taxon>
        <taxon>Magnoliopsida</taxon>
        <taxon>Liliopsida</taxon>
        <taxon>Poales</taxon>
        <taxon>Poaceae</taxon>
        <taxon>PACMAD clade</taxon>
        <taxon>Arundinoideae</taxon>
        <taxon>Arundineae</taxon>
        <taxon>Arundo</taxon>
    </lineage>
</organism>
<dbReference type="AlphaFoldDB" id="A0A0A9A3C2"/>